<dbReference type="SUPFAM" id="SSF51735">
    <property type="entry name" value="NAD(P)-binding Rossmann-fold domains"/>
    <property type="match status" value="1"/>
</dbReference>
<name>A0ABV5N5H9_9ACTN</name>
<evidence type="ECO:0000313" key="8">
    <source>
        <dbReference type="Proteomes" id="UP001589709"/>
    </source>
</evidence>
<evidence type="ECO:0000259" key="5">
    <source>
        <dbReference type="Pfam" id="PF00389"/>
    </source>
</evidence>
<dbReference type="PANTHER" id="PTHR42789">
    <property type="entry name" value="D-ISOMER SPECIFIC 2-HYDROXYACID DEHYDROGENASE FAMILY PROTEIN (AFU_ORTHOLOGUE AFUA_6G10090)"/>
    <property type="match status" value="1"/>
</dbReference>
<evidence type="ECO:0000256" key="2">
    <source>
        <dbReference type="ARBA" id="ARBA00023002"/>
    </source>
</evidence>
<dbReference type="InterPro" id="IPR006139">
    <property type="entry name" value="D-isomer_2_OHA_DH_cat_dom"/>
</dbReference>
<dbReference type="PROSITE" id="PS00671">
    <property type="entry name" value="D_2_HYDROXYACID_DH_3"/>
    <property type="match status" value="1"/>
</dbReference>
<evidence type="ECO:0000256" key="1">
    <source>
        <dbReference type="ARBA" id="ARBA00005854"/>
    </source>
</evidence>
<protein>
    <submittedName>
        <fullName evidence="7">2-hydroxyacid dehydrogenase</fullName>
    </submittedName>
</protein>
<dbReference type="Proteomes" id="UP001589709">
    <property type="component" value="Unassembled WGS sequence"/>
</dbReference>
<proteinExistence type="inferred from homology"/>
<dbReference type="Pfam" id="PF02826">
    <property type="entry name" value="2-Hacid_dh_C"/>
    <property type="match status" value="1"/>
</dbReference>
<comment type="similarity">
    <text evidence="1 4">Belongs to the D-isomer specific 2-hydroxyacid dehydrogenase family.</text>
</comment>
<accession>A0ABV5N5H9</accession>
<dbReference type="PANTHER" id="PTHR42789:SF1">
    <property type="entry name" value="D-ISOMER SPECIFIC 2-HYDROXYACID DEHYDROGENASE FAMILY PROTEIN (AFU_ORTHOLOGUE AFUA_6G10090)"/>
    <property type="match status" value="1"/>
</dbReference>
<keyword evidence="8" id="KW-1185">Reference proteome</keyword>
<keyword evidence="3" id="KW-0520">NAD</keyword>
<feature type="domain" description="D-isomer specific 2-hydroxyacid dehydrogenase catalytic" evidence="5">
    <location>
        <begin position="55"/>
        <end position="335"/>
    </location>
</feature>
<dbReference type="InterPro" id="IPR029753">
    <property type="entry name" value="D-isomer_DH_CS"/>
</dbReference>
<gene>
    <name evidence="7" type="ORF">ACFF45_23235</name>
</gene>
<dbReference type="InterPro" id="IPR036291">
    <property type="entry name" value="NAD(P)-bd_dom_sf"/>
</dbReference>
<dbReference type="Gene3D" id="3.40.50.720">
    <property type="entry name" value="NAD(P)-binding Rossmann-like Domain"/>
    <property type="match status" value="2"/>
</dbReference>
<dbReference type="InterPro" id="IPR050857">
    <property type="entry name" value="D-2-hydroxyacid_DH"/>
</dbReference>
<dbReference type="CDD" id="cd12171">
    <property type="entry name" value="2-Hacid_dh_10"/>
    <property type="match status" value="1"/>
</dbReference>
<evidence type="ECO:0000313" key="7">
    <source>
        <dbReference type="EMBL" id="MFB9465540.1"/>
    </source>
</evidence>
<feature type="domain" description="D-isomer specific 2-hydroxyacid dehydrogenase NAD-binding" evidence="6">
    <location>
        <begin position="130"/>
        <end position="308"/>
    </location>
</feature>
<keyword evidence="2 4" id="KW-0560">Oxidoreductase</keyword>
<evidence type="ECO:0000256" key="3">
    <source>
        <dbReference type="ARBA" id="ARBA00023027"/>
    </source>
</evidence>
<dbReference type="RefSeq" id="WP_381348367.1">
    <property type="nucleotide sequence ID" value="NZ_JBHMCY010000048.1"/>
</dbReference>
<evidence type="ECO:0000256" key="4">
    <source>
        <dbReference type="RuleBase" id="RU003719"/>
    </source>
</evidence>
<dbReference type="EMBL" id="JBHMCY010000048">
    <property type="protein sequence ID" value="MFB9465540.1"/>
    <property type="molecule type" value="Genomic_DNA"/>
</dbReference>
<comment type="caution">
    <text evidence="7">The sequence shown here is derived from an EMBL/GenBank/DDBJ whole genome shotgun (WGS) entry which is preliminary data.</text>
</comment>
<reference evidence="7 8" key="1">
    <citation type="submission" date="2024-09" db="EMBL/GenBank/DDBJ databases">
        <authorList>
            <person name="Sun Q."/>
            <person name="Mori K."/>
        </authorList>
    </citation>
    <scope>NUCLEOTIDE SEQUENCE [LARGE SCALE GENOMIC DNA]</scope>
    <source>
        <strain evidence="7 8">JCM 6917</strain>
    </source>
</reference>
<dbReference type="InterPro" id="IPR006140">
    <property type="entry name" value="D-isomer_DH_NAD-bd"/>
</dbReference>
<organism evidence="7 8">
    <name type="scientific">Streptomyces cinereospinus</name>
    <dbReference type="NCBI Taxonomy" id="285561"/>
    <lineage>
        <taxon>Bacteria</taxon>
        <taxon>Bacillati</taxon>
        <taxon>Actinomycetota</taxon>
        <taxon>Actinomycetes</taxon>
        <taxon>Kitasatosporales</taxon>
        <taxon>Streptomycetaceae</taxon>
        <taxon>Streptomyces</taxon>
    </lineage>
</organism>
<sequence>MSTTVLAAGDHFVLPELLEQELRDALPGADPVVRRLRLPWPHTPFGRIAEVDEASGTEDQLIEALQGVRICLTQMAPLTERILAACPDLELFCVSRGGPVNVNMAAATRHGVAVSYAPGRNAVATAEHTLALILAAARRIGDVHTDLRDGRWRGDYYDYANCGIEIDGATVGLVGFGAIGSRVARILAAMGATVLVHDPYVNPELLAGVAEPVTLKELLSRSRIVSLHARVTDETRGMIGPAELAAMPRGSVLVNCARGALVDYDAVCDALDSGQLAGAACDVFPVEPVPAGSRLLSTPGLVLTPHIAGASREVAHKAARIVAGEAARFLRGGAPALLHCANPESARRH</sequence>
<dbReference type="Pfam" id="PF00389">
    <property type="entry name" value="2-Hacid_dh"/>
    <property type="match status" value="1"/>
</dbReference>
<evidence type="ECO:0000259" key="6">
    <source>
        <dbReference type="Pfam" id="PF02826"/>
    </source>
</evidence>
<dbReference type="SUPFAM" id="SSF52283">
    <property type="entry name" value="Formate/glycerate dehydrogenase catalytic domain-like"/>
    <property type="match status" value="1"/>
</dbReference>